<name>A0A4R4RXI3_9ACTN</name>
<dbReference type="Gene3D" id="3.60.21.10">
    <property type="match status" value="1"/>
</dbReference>
<evidence type="ECO:0000313" key="12">
    <source>
        <dbReference type="Proteomes" id="UP000295621"/>
    </source>
</evidence>
<evidence type="ECO:0000256" key="5">
    <source>
        <dbReference type="RuleBase" id="RU362119"/>
    </source>
</evidence>
<feature type="transmembrane region" description="Helical" evidence="7">
    <location>
        <begin position="703"/>
        <end position="723"/>
    </location>
</feature>
<gene>
    <name evidence="11" type="ORF">E1212_05550</name>
</gene>
<organism evidence="11 12">
    <name type="scientific">Jiangella ureilytica</name>
    <dbReference type="NCBI Taxonomy" id="2530374"/>
    <lineage>
        <taxon>Bacteria</taxon>
        <taxon>Bacillati</taxon>
        <taxon>Actinomycetota</taxon>
        <taxon>Actinomycetes</taxon>
        <taxon>Jiangellales</taxon>
        <taxon>Jiangellaceae</taxon>
        <taxon>Jiangella</taxon>
    </lineage>
</organism>
<dbReference type="GO" id="GO:0009166">
    <property type="term" value="P:nucleotide catabolic process"/>
    <property type="evidence" value="ECO:0007669"/>
    <property type="project" value="InterPro"/>
</dbReference>
<evidence type="ECO:0000256" key="1">
    <source>
        <dbReference type="ARBA" id="ARBA00022512"/>
    </source>
</evidence>
<protein>
    <submittedName>
        <fullName evidence="11">LPXTG cell wall anchor domain-containing protein</fullName>
    </submittedName>
</protein>
<sequence>MNMRLTRRFNRALGAAAALGLAGAGVASVPAVAGPEVPATTIDIYAINDFHGRIVAGPPFAPEAGAAHVAGAIEQFRSENPNSLFVSAGDNIGASTFESFIQQDQPTLDFLNAAQLDVSAVGNHEFDQGWDDLRDRVIPASDFPWLGANVFEEGADEPLLDAYEVIEVDGVQVGFVGAVTEQMPSLVSPSGIEGLEFRDIAESVNTVADQLSDGEDANGEADVVVLLVHEGATDDSVEAATSGDFGEIINGVNANVDAVVSAHTHQLYAHELQLDGRERPLPVVQGGQYGQAMSKLTVQLDAEGGIIDVSADAFPLTEEVGEDWQQLYPADSEVEQIVTDAVAVADDLGADSLGEITADFNRAQQSDNLTENRGGESPLGNFVADVQLAAAQVTDPAAQIAFMNPGGLRADLKYSSSGDDDPDGNVTYREAAVVQPFANTLVTTTLTGAQIAQVLEEQWQPEGASRPFLKLGVSVGLTYTYDPAAAAGERISTMNLNGTPVDPAGEYRVVVNSFLASGGDNFFTLAEGSNPTDTGQVDLQAMVSYLAENSPATPDYVQRSVGVTWVSDPDAVYSPGDEIAVDLSSLAFSSIEPSDTIADVSLGGVEVGTVAVDSTVVDTTDEGGRAQVRVTVPEATTADGLRAAEETTLVVELDTGTTVTLPVTVDFGEGPGDDNGTDDGAEDGGDDTGNDGDELPDTGSSGVLWWVIGGVAVLAIGGALFAVSRRKGNAADGGAGGAAT</sequence>
<dbReference type="GO" id="GO:0008768">
    <property type="term" value="F:UDP-sugar diphosphatase activity"/>
    <property type="evidence" value="ECO:0007669"/>
    <property type="project" value="TreeGrafter"/>
</dbReference>
<dbReference type="SUPFAM" id="SSF55816">
    <property type="entry name" value="5'-nucleotidase (syn. UDP-sugar hydrolase), C-terminal domain"/>
    <property type="match status" value="1"/>
</dbReference>
<proteinExistence type="inferred from homology"/>
<dbReference type="InterPro" id="IPR019931">
    <property type="entry name" value="LPXTG_anchor"/>
</dbReference>
<feature type="compositionally biased region" description="Acidic residues" evidence="6">
    <location>
        <begin position="671"/>
        <end position="696"/>
    </location>
</feature>
<dbReference type="SUPFAM" id="SSF56300">
    <property type="entry name" value="Metallo-dependent phosphatases"/>
    <property type="match status" value="1"/>
</dbReference>
<dbReference type="OrthoDB" id="1016457at2"/>
<dbReference type="PANTHER" id="PTHR11575:SF24">
    <property type="entry name" value="5'-NUCLEOTIDASE"/>
    <property type="match status" value="1"/>
</dbReference>
<dbReference type="Gene3D" id="3.90.780.10">
    <property type="entry name" value="5'-Nucleotidase, C-terminal domain"/>
    <property type="match status" value="1"/>
</dbReference>
<feature type="signal peptide" evidence="5">
    <location>
        <begin position="1"/>
        <end position="33"/>
    </location>
</feature>
<evidence type="ECO:0000259" key="9">
    <source>
        <dbReference type="Pfam" id="PF00746"/>
    </source>
</evidence>
<dbReference type="AlphaFoldDB" id="A0A4R4RXI3"/>
<evidence type="ECO:0000256" key="4">
    <source>
        <dbReference type="ARBA" id="ARBA00023088"/>
    </source>
</evidence>
<feature type="region of interest" description="Disordered" evidence="6">
    <location>
        <begin position="664"/>
        <end position="697"/>
    </location>
</feature>
<dbReference type="Pfam" id="PF00746">
    <property type="entry name" value="Gram_pos_anchor"/>
    <property type="match status" value="1"/>
</dbReference>
<keyword evidence="12" id="KW-1185">Reference proteome</keyword>
<keyword evidence="1" id="KW-0134">Cell wall</keyword>
<dbReference type="GO" id="GO:0008253">
    <property type="term" value="F:5'-nucleotidase activity"/>
    <property type="evidence" value="ECO:0007669"/>
    <property type="project" value="TreeGrafter"/>
</dbReference>
<keyword evidence="2" id="KW-0964">Secreted</keyword>
<dbReference type="GO" id="GO:0030288">
    <property type="term" value="C:outer membrane-bounded periplasmic space"/>
    <property type="evidence" value="ECO:0007669"/>
    <property type="project" value="TreeGrafter"/>
</dbReference>
<dbReference type="InterPro" id="IPR006179">
    <property type="entry name" value="5_nucleotidase/apyrase"/>
</dbReference>
<dbReference type="InterPro" id="IPR036907">
    <property type="entry name" value="5'-Nucleotdase_C_sf"/>
</dbReference>
<dbReference type="InterPro" id="IPR004843">
    <property type="entry name" value="Calcineurin-like_PHP"/>
</dbReference>
<evidence type="ECO:0000256" key="3">
    <source>
        <dbReference type="ARBA" id="ARBA00022729"/>
    </source>
</evidence>
<reference evidence="11 12" key="1">
    <citation type="submission" date="2019-02" db="EMBL/GenBank/DDBJ databases">
        <title>Draft genome sequences of novel Actinobacteria.</title>
        <authorList>
            <person name="Sahin N."/>
            <person name="Ay H."/>
            <person name="Saygin H."/>
        </authorList>
    </citation>
    <scope>NUCLEOTIDE SEQUENCE [LARGE SCALE GENOMIC DNA]</scope>
    <source>
        <strain evidence="11 12">KC603</strain>
    </source>
</reference>
<keyword evidence="5" id="KW-0378">Hydrolase</keyword>
<evidence type="ECO:0000259" key="10">
    <source>
        <dbReference type="Pfam" id="PF02872"/>
    </source>
</evidence>
<dbReference type="GO" id="GO:0000166">
    <property type="term" value="F:nucleotide binding"/>
    <property type="evidence" value="ECO:0007669"/>
    <property type="project" value="UniProtKB-KW"/>
</dbReference>
<dbReference type="NCBIfam" id="TIGR01167">
    <property type="entry name" value="LPXTG_anchor"/>
    <property type="match status" value="1"/>
</dbReference>
<dbReference type="Pfam" id="PF00149">
    <property type="entry name" value="Metallophos"/>
    <property type="match status" value="1"/>
</dbReference>
<feature type="domain" description="Gram-positive cocci surface proteins LPxTG" evidence="9">
    <location>
        <begin position="692"/>
        <end position="729"/>
    </location>
</feature>
<dbReference type="PANTHER" id="PTHR11575">
    <property type="entry name" value="5'-NUCLEOTIDASE-RELATED"/>
    <property type="match status" value="1"/>
</dbReference>
<feature type="domain" description="Calcineurin-like phosphoesterase" evidence="8">
    <location>
        <begin position="44"/>
        <end position="266"/>
    </location>
</feature>
<evidence type="ECO:0000313" key="11">
    <source>
        <dbReference type="EMBL" id="TDC53632.1"/>
    </source>
</evidence>
<dbReference type="InterPro" id="IPR029052">
    <property type="entry name" value="Metallo-depent_PP-like"/>
</dbReference>
<feature type="domain" description="5'-Nucleotidase C-terminal" evidence="10">
    <location>
        <begin position="368"/>
        <end position="525"/>
    </location>
</feature>
<keyword evidence="4" id="KW-0572">Peptidoglycan-anchor</keyword>
<dbReference type="PRINTS" id="PR01607">
    <property type="entry name" value="APYRASEFAMLY"/>
</dbReference>
<keyword evidence="7" id="KW-1133">Transmembrane helix</keyword>
<dbReference type="Proteomes" id="UP000295621">
    <property type="component" value="Unassembled WGS sequence"/>
</dbReference>
<dbReference type="InterPro" id="IPR008334">
    <property type="entry name" value="5'-Nucleotdase_C"/>
</dbReference>
<keyword evidence="7" id="KW-0812">Transmembrane</keyword>
<keyword evidence="3 5" id="KW-0732">Signal</keyword>
<evidence type="ECO:0000259" key="8">
    <source>
        <dbReference type="Pfam" id="PF00149"/>
    </source>
</evidence>
<dbReference type="RefSeq" id="WP_131980157.1">
    <property type="nucleotide sequence ID" value="NZ_SMKL01000008.1"/>
</dbReference>
<dbReference type="EMBL" id="SMKL01000008">
    <property type="protein sequence ID" value="TDC53632.1"/>
    <property type="molecule type" value="Genomic_DNA"/>
</dbReference>
<keyword evidence="7" id="KW-0472">Membrane</keyword>
<keyword evidence="5" id="KW-0547">Nucleotide-binding</keyword>
<accession>A0A4R4RXI3</accession>
<feature type="chain" id="PRO_5020968652" evidence="5">
    <location>
        <begin position="34"/>
        <end position="740"/>
    </location>
</feature>
<dbReference type="Pfam" id="PF02872">
    <property type="entry name" value="5_nucleotid_C"/>
    <property type="match status" value="1"/>
</dbReference>
<comment type="caution">
    <text evidence="11">The sequence shown here is derived from an EMBL/GenBank/DDBJ whole genome shotgun (WGS) entry which is preliminary data.</text>
</comment>
<evidence type="ECO:0000256" key="6">
    <source>
        <dbReference type="SAM" id="MobiDB-lite"/>
    </source>
</evidence>
<evidence type="ECO:0000256" key="7">
    <source>
        <dbReference type="SAM" id="Phobius"/>
    </source>
</evidence>
<evidence type="ECO:0000256" key="2">
    <source>
        <dbReference type="ARBA" id="ARBA00022525"/>
    </source>
</evidence>
<comment type="similarity">
    <text evidence="5">Belongs to the 5'-nucleotidase family.</text>
</comment>